<evidence type="ECO:0000256" key="1">
    <source>
        <dbReference type="ARBA" id="ARBA00022741"/>
    </source>
</evidence>
<dbReference type="InterPro" id="IPR011006">
    <property type="entry name" value="CheY-like_superfamily"/>
</dbReference>
<dbReference type="Pfam" id="PF00072">
    <property type="entry name" value="Response_reg"/>
    <property type="match status" value="1"/>
</dbReference>
<dbReference type="SUPFAM" id="SSF46689">
    <property type="entry name" value="Homeodomain-like"/>
    <property type="match status" value="1"/>
</dbReference>
<evidence type="ECO:0000313" key="9">
    <source>
        <dbReference type="EMBL" id="WCH99287.1"/>
    </source>
</evidence>
<feature type="modified residue" description="4-aspartylphosphate" evidence="6">
    <location>
        <position position="53"/>
    </location>
</feature>
<feature type="domain" description="Sigma-54 factor interaction" evidence="7">
    <location>
        <begin position="144"/>
        <end position="373"/>
    </location>
</feature>
<dbReference type="PANTHER" id="PTHR32071:SF57">
    <property type="entry name" value="C4-DICARBOXYLATE TRANSPORT TRANSCRIPTIONAL REGULATORY PROTEIN DCTD"/>
    <property type="match status" value="1"/>
</dbReference>
<dbReference type="Pfam" id="PF02954">
    <property type="entry name" value="HTH_8"/>
    <property type="match status" value="1"/>
</dbReference>
<dbReference type="InterPro" id="IPR009057">
    <property type="entry name" value="Homeodomain-like_sf"/>
</dbReference>
<keyword evidence="5" id="KW-0804">Transcription</keyword>
<dbReference type="InterPro" id="IPR058031">
    <property type="entry name" value="AAA_lid_NorR"/>
</dbReference>
<gene>
    <name evidence="9" type="ORF">PMC74_21350</name>
</gene>
<keyword evidence="2" id="KW-0067">ATP-binding</keyword>
<accession>A0ABY7R6A0</accession>
<keyword evidence="3" id="KW-0805">Transcription regulation</keyword>
<sequence length="443" mass="48972">MLNSVIVVDDEASIRTAVEQWLSLSGFSVQLFAHAEACLAQLPEHFAGVIISDVRMPGIDGLQLLERLQTADPDLPVILLTGHGDVPMAVEAMRNGAYDFLEKPFTPQHLLGSLRRALEKRQLVLENRRLHEQADFKSRLEGTLLGMSQGLQQLRRQVLDLAGLPVNVLIRGETGSGKERVARCLHDFGPRAAKPFVALNCAAIPESLFEAELFGHESGAFTGAQGKRIGKLEYANGGTVFLDEIESMPLAQQAKLLRVIQEQKLERLGANQSISVDLRIIAATKPDLLEEARAGRFREDLAYRLNVAELRLAPLRERREDIPLLFEHFARAAAEKLGRTAPVLSASQLAQLLCHDWPGNVRELANAAERHALGLGSPNSEVVPAGQSLGEQMEAFEAQCLRAALRQSKGEIKGVMEALQLPRRTLNEKMQRHGLVREDYIER</sequence>
<evidence type="ECO:0000259" key="7">
    <source>
        <dbReference type="PROSITE" id="PS50045"/>
    </source>
</evidence>
<dbReference type="SMART" id="SM00382">
    <property type="entry name" value="AAA"/>
    <property type="match status" value="1"/>
</dbReference>
<keyword evidence="10" id="KW-1185">Reference proteome</keyword>
<dbReference type="Gene3D" id="3.40.50.2300">
    <property type="match status" value="1"/>
</dbReference>
<keyword evidence="1" id="KW-0547">Nucleotide-binding</keyword>
<name>A0ABY7R6A0_9PSED</name>
<dbReference type="InterPro" id="IPR025944">
    <property type="entry name" value="Sigma_54_int_dom_CS"/>
</dbReference>
<feature type="domain" description="Response regulatory" evidence="8">
    <location>
        <begin position="4"/>
        <end position="118"/>
    </location>
</feature>
<keyword evidence="6" id="KW-0597">Phosphoprotein</keyword>
<dbReference type="SUPFAM" id="SSF52172">
    <property type="entry name" value="CheY-like"/>
    <property type="match status" value="1"/>
</dbReference>
<dbReference type="InterPro" id="IPR001789">
    <property type="entry name" value="Sig_transdc_resp-reg_receiver"/>
</dbReference>
<evidence type="ECO:0000256" key="6">
    <source>
        <dbReference type="PROSITE-ProRule" id="PRU00169"/>
    </source>
</evidence>
<dbReference type="InterPro" id="IPR002078">
    <property type="entry name" value="Sigma_54_int"/>
</dbReference>
<dbReference type="InterPro" id="IPR002197">
    <property type="entry name" value="HTH_Fis"/>
</dbReference>
<dbReference type="RefSeq" id="WP_047583609.1">
    <property type="nucleotide sequence ID" value="NZ_CP116669.1"/>
</dbReference>
<dbReference type="PROSITE" id="PS50045">
    <property type="entry name" value="SIGMA54_INTERACT_4"/>
    <property type="match status" value="1"/>
</dbReference>
<dbReference type="Pfam" id="PF25601">
    <property type="entry name" value="AAA_lid_14"/>
    <property type="match status" value="1"/>
</dbReference>
<dbReference type="PROSITE" id="PS00675">
    <property type="entry name" value="SIGMA54_INTERACT_1"/>
    <property type="match status" value="1"/>
</dbReference>
<evidence type="ECO:0000256" key="2">
    <source>
        <dbReference type="ARBA" id="ARBA00022840"/>
    </source>
</evidence>
<dbReference type="SMART" id="SM00448">
    <property type="entry name" value="REC"/>
    <property type="match status" value="1"/>
</dbReference>
<evidence type="ECO:0000259" key="8">
    <source>
        <dbReference type="PROSITE" id="PS50110"/>
    </source>
</evidence>
<proteinExistence type="predicted"/>
<dbReference type="InterPro" id="IPR003593">
    <property type="entry name" value="AAA+_ATPase"/>
</dbReference>
<dbReference type="PANTHER" id="PTHR32071">
    <property type="entry name" value="TRANSCRIPTIONAL REGULATORY PROTEIN"/>
    <property type="match status" value="1"/>
</dbReference>
<dbReference type="Pfam" id="PF00158">
    <property type="entry name" value="Sigma54_activat"/>
    <property type="match status" value="1"/>
</dbReference>
<dbReference type="InterPro" id="IPR025662">
    <property type="entry name" value="Sigma_54_int_dom_ATP-bd_1"/>
</dbReference>
<evidence type="ECO:0000256" key="4">
    <source>
        <dbReference type="ARBA" id="ARBA00023125"/>
    </source>
</evidence>
<evidence type="ECO:0000313" key="10">
    <source>
        <dbReference type="Proteomes" id="UP001214301"/>
    </source>
</evidence>
<dbReference type="InterPro" id="IPR027417">
    <property type="entry name" value="P-loop_NTPase"/>
</dbReference>
<dbReference type="CDD" id="cd00009">
    <property type="entry name" value="AAA"/>
    <property type="match status" value="1"/>
</dbReference>
<dbReference type="InterPro" id="IPR025943">
    <property type="entry name" value="Sigma_54_int_dom_ATP-bd_2"/>
</dbReference>
<dbReference type="Proteomes" id="UP001214301">
    <property type="component" value="Chromosome"/>
</dbReference>
<dbReference type="Gene3D" id="1.10.8.60">
    <property type="match status" value="1"/>
</dbReference>
<dbReference type="EMBL" id="CP116669">
    <property type="protein sequence ID" value="WCH99287.1"/>
    <property type="molecule type" value="Genomic_DNA"/>
</dbReference>
<dbReference type="CDD" id="cd17549">
    <property type="entry name" value="REC_DctD-like"/>
    <property type="match status" value="1"/>
</dbReference>
<dbReference type="PROSITE" id="PS50110">
    <property type="entry name" value="RESPONSE_REGULATORY"/>
    <property type="match status" value="1"/>
</dbReference>
<keyword evidence="4" id="KW-0238">DNA-binding</keyword>
<organism evidence="9 10">
    <name type="scientific">Pseudomonas capeferrum</name>
    <dbReference type="NCBI Taxonomy" id="1495066"/>
    <lineage>
        <taxon>Bacteria</taxon>
        <taxon>Pseudomonadati</taxon>
        <taxon>Pseudomonadota</taxon>
        <taxon>Gammaproteobacteria</taxon>
        <taxon>Pseudomonadales</taxon>
        <taxon>Pseudomonadaceae</taxon>
        <taxon>Pseudomonas</taxon>
    </lineage>
</organism>
<dbReference type="SUPFAM" id="SSF52540">
    <property type="entry name" value="P-loop containing nucleoside triphosphate hydrolases"/>
    <property type="match status" value="1"/>
</dbReference>
<dbReference type="Gene3D" id="1.10.10.60">
    <property type="entry name" value="Homeodomain-like"/>
    <property type="match status" value="1"/>
</dbReference>
<reference evidence="9 10" key="1">
    <citation type="journal article" date="2020" name="Front. Microbiol.">
        <title>Toward Biorecycling: Isolation of a Soil Bacterium That Grows on a Polyurethane Oligomer and Monomer.</title>
        <authorList>
            <person name="Espinosa M.J.C."/>
            <person name="Blanco A.C."/>
            <person name="Schmidgall T."/>
            <person name="Atanasoff-Kardjalieff A.K."/>
            <person name="Kappelmeyer U."/>
            <person name="Tischler D."/>
            <person name="Pieper D.H."/>
            <person name="Heipieper H.J."/>
            <person name="Eberlein C."/>
        </authorList>
    </citation>
    <scope>NUCLEOTIDE SEQUENCE [LARGE SCALE GENOMIC DNA]</scope>
    <source>
        <strain evidence="9 10">TDA1</strain>
    </source>
</reference>
<dbReference type="PROSITE" id="PS00688">
    <property type="entry name" value="SIGMA54_INTERACT_3"/>
    <property type="match status" value="1"/>
</dbReference>
<evidence type="ECO:0000256" key="5">
    <source>
        <dbReference type="ARBA" id="ARBA00023163"/>
    </source>
</evidence>
<evidence type="ECO:0000256" key="3">
    <source>
        <dbReference type="ARBA" id="ARBA00023015"/>
    </source>
</evidence>
<dbReference type="PROSITE" id="PS00676">
    <property type="entry name" value="SIGMA54_INTERACT_2"/>
    <property type="match status" value="1"/>
</dbReference>
<dbReference type="Gene3D" id="3.40.50.300">
    <property type="entry name" value="P-loop containing nucleotide triphosphate hydrolases"/>
    <property type="match status" value="1"/>
</dbReference>
<protein>
    <submittedName>
        <fullName evidence="9">Sigma-54 dependent transcriptional regulator</fullName>
    </submittedName>
</protein>